<evidence type="ECO:0000313" key="2">
    <source>
        <dbReference type="Proteomes" id="UP001162501"/>
    </source>
</evidence>
<organism evidence="1 2">
    <name type="scientific">Rangifer tarandus platyrhynchus</name>
    <name type="common">Svalbard reindeer</name>
    <dbReference type="NCBI Taxonomy" id="3082113"/>
    <lineage>
        <taxon>Eukaryota</taxon>
        <taxon>Metazoa</taxon>
        <taxon>Chordata</taxon>
        <taxon>Craniata</taxon>
        <taxon>Vertebrata</taxon>
        <taxon>Euteleostomi</taxon>
        <taxon>Mammalia</taxon>
        <taxon>Eutheria</taxon>
        <taxon>Laurasiatheria</taxon>
        <taxon>Artiodactyla</taxon>
        <taxon>Ruminantia</taxon>
        <taxon>Pecora</taxon>
        <taxon>Cervidae</taxon>
        <taxon>Odocoileinae</taxon>
        <taxon>Rangifer</taxon>
    </lineage>
</organism>
<reference evidence="1" key="1">
    <citation type="submission" date="2023-05" db="EMBL/GenBank/DDBJ databases">
        <authorList>
            <consortium name="ELIXIR-Norway"/>
        </authorList>
    </citation>
    <scope>NUCLEOTIDE SEQUENCE</scope>
</reference>
<dbReference type="Proteomes" id="UP001162501">
    <property type="component" value="Chromosome 7"/>
</dbReference>
<evidence type="ECO:0000313" key="1">
    <source>
        <dbReference type="EMBL" id="CAN0555635.1"/>
    </source>
</evidence>
<reference evidence="1" key="2">
    <citation type="submission" date="2025-03" db="EMBL/GenBank/DDBJ databases">
        <authorList>
            <consortium name="ELIXIR-Norway"/>
            <consortium name="Elixir Norway"/>
        </authorList>
    </citation>
    <scope>NUCLEOTIDE SEQUENCE</scope>
</reference>
<gene>
    <name evidence="1" type="ORF">MRATA1EN22A_LOCUS26856</name>
</gene>
<proteinExistence type="predicted"/>
<sequence>MQAPSEGSPAHQERSPQLIRCSKHRVDERGRVFSTQPLSRHEAQESSNCDAGDGPVAGAAQRCGSGAGSAQTPRGTAPGKTAFTADASCWPTRSPVLPAHRLHT</sequence>
<dbReference type="EMBL" id="OX596091">
    <property type="protein sequence ID" value="CAN0555635.1"/>
    <property type="molecule type" value="Genomic_DNA"/>
</dbReference>
<protein>
    <submittedName>
        <fullName evidence="1">Uncharacterized protein</fullName>
    </submittedName>
</protein>
<accession>A0AC60A554</accession>
<name>A0AC60A554_RANTA</name>